<comment type="caution">
    <text evidence="1">The sequence shown here is derived from an EMBL/GenBank/DDBJ whole genome shotgun (WGS) entry which is preliminary data.</text>
</comment>
<dbReference type="AlphaFoldDB" id="A0A401ZMP1"/>
<sequence>MAQSKRAHAIVQQRPGPVKQFSREIEQEAIWYTLLIPLQNRTCEDLLIQPVAWRSGNRRG</sequence>
<reference evidence="2" key="1">
    <citation type="submission" date="2018-12" db="EMBL/GenBank/DDBJ databases">
        <title>Tengunoibacter tsumagoiensis gen. nov., sp. nov., Dictyobacter kobayashii sp. nov., D. alpinus sp. nov., and D. joshuensis sp. nov. and description of Dictyobacteraceae fam. nov. within the order Ktedonobacterales isolated from Tengu-no-mugimeshi.</title>
        <authorList>
            <person name="Wang C.M."/>
            <person name="Zheng Y."/>
            <person name="Sakai Y."/>
            <person name="Toyoda A."/>
            <person name="Minakuchi Y."/>
            <person name="Abe K."/>
            <person name="Yokota A."/>
            <person name="Yabe S."/>
        </authorList>
    </citation>
    <scope>NUCLEOTIDE SEQUENCE [LARGE SCALE GENOMIC DNA]</scope>
    <source>
        <strain evidence="2">S-27</strain>
    </source>
</reference>
<evidence type="ECO:0000313" key="1">
    <source>
        <dbReference type="EMBL" id="GCE08123.1"/>
    </source>
</evidence>
<organism evidence="1 2">
    <name type="scientific">Dictyobacter aurantiacus</name>
    <dbReference type="NCBI Taxonomy" id="1936993"/>
    <lineage>
        <taxon>Bacteria</taxon>
        <taxon>Bacillati</taxon>
        <taxon>Chloroflexota</taxon>
        <taxon>Ktedonobacteria</taxon>
        <taxon>Ktedonobacterales</taxon>
        <taxon>Dictyobacteraceae</taxon>
        <taxon>Dictyobacter</taxon>
    </lineage>
</organism>
<gene>
    <name evidence="1" type="ORF">KDAU_54520</name>
</gene>
<keyword evidence="2" id="KW-1185">Reference proteome</keyword>
<name>A0A401ZMP1_9CHLR</name>
<dbReference type="EMBL" id="BIFQ01000002">
    <property type="protein sequence ID" value="GCE08123.1"/>
    <property type="molecule type" value="Genomic_DNA"/>
</dbReference>
<dbReference type="Proteomes" id="UP000287224">
    <property type="component" value="Unassembled WGS sequence"/>
</dbReference>
<proteinExistence type="predicted"/>
<evidence type="ECO:0000313" key="2">
    <source>
        <dbReference type="Proteomes" id="UP000287224"/>
    </source>
</evidence>
<accession>A0A401ZMP1</accession>
<protein>
    <submittedName>
        <fullName evidence="1">Uncharacterized protein</fullName>
    </submittedName>
</protein>